<evidence type="ECO:0000313" key="9">
    <source>
        <dbReference type="Proteomes" id="UP001140502"/>
    </source>
</evidence>
<comment type="caution">
    <text evidence="8">The sequence shown here is derived from an EMBL/GenBank/DDBJ whole genome shotgun (WGS) entry which is preliminary data.</text>
</comment>
<evidence type="ECO:0000256" key="7">
    <source>
        <dbReference type="SAM" id="Phobius"/>
    </source>
</evidence>
<sequence>MAVAWAILMGVGITDVDSVAKAELPILEVYKQISEAVPNSKALVTFWAVLYIVVFYNMLLNLFISSGRVVWSFAKCRGLETNSYLARLDWGSPLRATAIMFGLQIPAIALFAVPGFNIASLANLAVFFLNITLALPQAALLIRGRRHLTRKRSGWGNYGYAINAASTLFVAFFSVTLLFPTSLPVTLDNKEQEEGEEEAGGQRDTQTENSEMV</sequence>
<evidence type="ECO:0000313" key="8">
    <source>
        <dbReference type="EMBL" id="KAJ4327878.1"/>
    </source>
</evidence>
<accession>A0A9W8WKI6</accession>
<dbReference type="Gene3D" id="1.20.1740.10">
    <property type="entry name" value="Amino acid/polyamine transporter I"/>
    <property type="match status" value="1"/>
</dbReference>
<dbReference type="Proteomes" id="UP001140502">
    <property type="component" value="Unassembled WGS sequence"/>
</dbReference>
<feature type="transmembrane region" description="Helical" evidence="7">
    <location>
        <begin position="160"/>
        <end position="179"/>
    </location>
</feature>
<feature type="transmembrane region" description="Helical" evidence="7">
    <location>
        <begin position="92"/>
        <end position="112"/>
    </location>
</feature>
<dbReference type="PANTHER" id="PTHR45649:SF11">
    <property type="entry name" value="TRANSPORTER, PUTATIVE (EUROFUNG)-RELATED"/>
    <property type="match status" value="1"/>
</dbReference>
<proteinExistence type="predicted"/>
<evidence type="ECO:0000256" key="2">
    <source>
        <dbReference type="ARBA" id="ARBA00022448"/>
    </source>
</evidence>
<keyword evidence="5 7" id="KW-0472">Membrane</keyword>
<evidence type="ECO:0000256" key="1">
    <source>
        <dbReference type="ARBA" id="ARBA00004141"/>
    </source>
</evidence>
<evidence type="ECO:0000256" key="6">
    <source>
        <dbReference type="SAM" id="MobiDB-lite"/>
    </source>
</evidence>
<keyword evidence="3 7" id="KW-0812">Transmembrane</keyword>
<dbReference type="InterPro" id="IPR002293">
    <property type="entry name" value="AA/rel_permease1"/>
</dbReference>
<gene>
    <name evidence="8" type="ORF">N0V84_001688</name>
</gene>
<feature type="transmembrane region" description="Helical" evidence="7">
    <location>
        <begin position="118"/>
        <end position="140"/>
    </location>
</feature>
<evidence type="ECO:0000256" key="5">
    <source>
        <dbReference type="ARBA" id="ARBA00023136"/>
    </source>
</evidence>
<dbReference type="AlphaFoldDB" id="A0A9W8WKI6"/>
<dbReference type="GO" id="GO:0022857">
    <property type="term" value="F:transmembrane transporter activity"/>
    <property type="evidence" value="ECO:0007669"/>
    <property type="project" value="InterPro"/>
</dbReference>
<keyword evidence="2" id="KW-0813">Transport</keyword>
<dbReference type="Pfam" id="PF13520">
    <property type="entry name" value="AA_permease_2"/>
    <property type="match status" value="1"/>
</dbReference>
<dbReference type="GO" id="GO:0016020">
    <property type="term" value="C:membrane"/>
    <property type="evidence" value="ECO:0007669"/>
    <property type="project" value="UniProtKB-SubCell"/>
</dbReference>
<dbReference type="EMBL" id="JAPEUR010000018">
    <property type="protein sequence ID" value="KAJ4327878.1"/>
    <property type="molecule type" value="Genomic_DNA"/>
</dbReference>
<evidence type="ECO:0000256" key="3">
    <source>
        <dbReference type="ARBA" id="ARBA00022692"/>
    </source>
</evidence>
<evidence type="ECO:0000256" key="4">
    <source>
        <dbReference type="ARBA" id="ARBA00022989"/>
    </source>
</evidence>
<comment type="subcellular location">
    <subcellularLocation>
        <location evidence="1">Membrane</location>
        <topology evidence="1">Multi-pass membrane protein</topology>
    </subcellularLocation>
</comment>
<feature type="compositionally biased region" description="Polar residues" evidence="6">
    <location>
        <begin position="203"/>
        <end position="213"/>
    </location>
</feature>
<feature type="transmembrane region" description="Helical" evidence="7">
    <location>
        <begin position="46"/>
        <end position="71"/>
    </location>
</feature>
<dbReference type="PANTHER" id="PTHR45649">
    <property type="entry name" value="AMINO-ACID PERMEASE BAT1"/>
    <property type="match status" value="1"/>
</dbReference>
<organism evidence="8 9">
    <name type="scientific">Fusarium piperis</name>
    <dbReference type="NCBI Taxonomy" id="1435070"/>
    <lineage>
        <taxon>Eukaryota</taxon>
        <taxon>Fungi</taxon>
        <taxon>Dikarya</taxon>
        <taxon>Ascomycota</taxon>
        <taxon>Pezizomycotina</taxon>
        <taxon>Sordariomycetes</taxon>
        <taxon>Hypocreomycetidae</taxon>
        <taxon>Hypocreales</taxon>
        <taxon>Nectriaceae</taxon>
        <taxon>Fusarium</taxon>
        <taxon>Fusarium solani species complex</taxon>
    </lineage>
</organism>
<keyword evidence="4 7" id="KW-1133">Transmembrane helix</keyword>
<dbReference type="OrthoDB" id="2417308at2759"/>
<reference evidence="8" key="1">
    <citation type="submission" date="2022-10" db="EMBL/GenBank/DDBJ databases">
        <title>Tapping the CABI collections for fungal endophytes: first genome assemblies for Collariella, Neodidymelliopsis, Ascochyta clinopodiicola, Didymella pomorum, Didymosphaeria variabile, Neocosmospora piperis and Neocucurbitaria cava.</title>
        <authorList>
            <person name="Hill R."/>
        </authorList>
    </citation>
    <scope>NUCLEOTIDE SEQUENCE</scope>
    <source>
        <strain evidence="8">IMI 366586</strain>
    </source>
</reference>
<keyword evidence="9" id="KW-1185">Reference proteome</keyword>
<protein>
    <submittedName>
        <fullName evidence="8">Uncharacterized protein</fullName>
    </submittedName>
</protein>
<feature type="region of interest" description="Disordered" evidence="6">
    <location>
        <begin position="188"/>
        <end position="213"/>
    </location>
</feature>
<name>A0A9W8WKI6_9HYPO</name>